<proteinExistence type="predicted"/>
<evidence type="ECO:0000313" key="4">
    <source>
        <dbReference type="Proteomes" id="UP000249165"/>
    </source>
</evidence>
<feature type="transmembrane region" description="Helical" evidence="2">
    <location>
        <begin position="135"/>
        <end position="159"/>
    </location>
</feature>
<dbReference type="EMBL" id="QLMG01000005">
    <property type="protein sequence ID" value="RAK20775.1"/>
    <property type="molecule type" value="Genomic_DNA"/>
</dbReference>
<keyword evidence="4" id="KW-1185">Reference proteome</keyword>
<keyword evidence="2" id="KW-1133">Transmembrane helix</keyword>
<organism evidence="3 4">
    <name type="scientific">Salipiger aestuarii</name>
    <dbReference type="NCBI Taxonomy" id="568098"/>
    <lineage>
        <taxon>Bacteria</taxon>
        <taxon>Pseudomonadati</taxon>
        <taxon>Pseudomonadota</taxon>
        <taxon>Alphaproteobacteria</taxon>
        <taxon>Rhodobacterales</taxon>
        <taxon>Roseobacteraceae</taxon>
        <taxon>Salipiger</taxon>
    </lineage>
</organism>
<keyword evidence="2" id="KW-0472">Membrane</keyword>
<protein>
    <submittedName>
        <fullName evidence="3">Uncharacterized protein</fullName>
    </submittedName>
</protein>
<comment type="caution">
    <text evidence="3">The sequence shown here is derived from an EMBL/GenBank/DDBJ whole genome shotgun (WGS) entry which is preliminary data.</text>
</comment>
<reference evidence="3 4" key="1">
    <citation type="submission" date="2018-06" db="EMBL/GenBank/DDBJ databases">
        <title>Genomic Encyclopedia of Archaeal and Bacterial Type Strains, Phase II (KMG-II): from individual species to whole genera.</title>
        <authorList>
            <person name="Goeker M."/>
        </authorList>
    </citation>
    <scope>NUCLEOTIDE SEQUENCE [LARGE SCALE GENOMIC DNA]</scope>
    <source>
        <strain evidence="3 4">DSM 22011</strain>
    </source>
</reference>
<gene>
    <name evidence="3" type="ORF">ATI53_100523</name>
</gene>
<name>A0A327YM39_9RHOB</name>
<dbReference type="Proteomes" id="UP000249165">
    <property type="component" value="Unassembled WGS sequence"/>
</dbReference>
<sequence length="262" mass="27240">MKSTMRCCGAARPGPCAGCRCRENRGARGVRPAARRPGVEARIPEAEAARLLAQAQLDEARINPTAAEKPPVSGCWSRTARAAARAGACDMRVQAVYPDAAAFNPAPALRVGFAIQASFLLSCLLQMAMDIIMSNIVMIGLILAVGMLEDGAIGMIAYADKRISPVSGPIHPYVETVQPRAAHQGQDLAPRPAALVDARGASGGGLAGHVPGVCRQGRGDAGRGAHRTPAQAHPKRISAHSLSPAVRAGDKQPDHAPEPPGR</sequence>
<evidence type="ECO:0000313" key="3">
    <source>
        <dbReference type="EMBL" id="RAK20775.1"/>
    </source>
</evidence>
<feature type="region of interest" description="Disordered" evidence="1">
    <location>
        <begin position="207"/>
        <end position="262"/>
    </location>
</feature>
<dbReference type="AlphaFoldDB" id="A0A327YM39"/>
<evidence type="ECO:0000256" key="1">
    <source>
        <dbReference type="SAM" id="MobiDB-lite"/>
    </source>
</evidence>
<feature type="compositionally biased region" description="Basic and acidic residues" evidence="1">
    <location>
        <begin position="248"/>
        <end position="262"/>
    </location>
</feature>
<evidence type="ECO:0000256" key="2">
    <source>
        <dbReference type="SAM" id="Phobius"/>
    </source>
</evidence>
<accession>A0A327YM39</accession>
<keyword evidence="2" id="KW-0812">Transmembrane</keyword>